<evidence type="ECO:0000259" key="12">
    <source>
        <dbReference type="PROSITE" id="PS50157"/>
    </source>
</evidence>
<evidence type="ECO:0000256" key="9">
    <source>
        <dbReference type="ARBA" id="ARBA00023242"/>
    </source>
</evidence>
<feature type="region of interest" description="Disordered" evidence="11">
    <location>
        <begin position="1"/>
        <end position="91"/>
    </location>
</feature>
<dbReference type="AlphaFoldDB" id="A0A371DRH1"/>
<dbReference type="PROSITE" id="PS50157">
    <property type="entry name" value="ZINC_FINGER_C2H2_2"/>
    <property type="match status" value="2"/>
</dbReference>
<dbReference type="PROSITE" id="PS00028">
    <property type="entry name" value="ZINC_FINGER_C2H2_1"/>
    <property type="match status" value="2"/>
</dbReference>
<protein>
    <recommendedName>
        <fullName evidence="12">C2H2-type domain-containing protein</fullName>
    </recommendedName>
</protein>
<keyword evidence="4 10" id="KW-0863">Zinc-finger</keyword>
<feature type="compositionally biased region" description="Low complexity" evidence="11">
    <location>
        <begin position="170"/>
        <end position="180"/>
    </location>
</feature>
<name>A0A371DRH1_9APHY</name>
<evidence type="ECO:0000313" key="13">
    <source>
        <dbReference type="EMBL" id="RDX55146.1"/>
    </source>
</evidence>
<dbReference type="PANTHER" id="PTHR14003:SF20">
    <property type="entry name" value="FINGER DOMAIN PROTEIN, PUTATIVE (AFU_ORTHOLOGUE AFUA_4G10380)-RELATED"/>
    <property type="match status" value="1"/>
</dbReference>
<dbReference type="GO" id="GO:0031519">
    <property type="term" value="C:PcG protein complex"/>
    <property type="evidence" value="ECO:0007669"/>
    <property type="project" value="TreeGrafter"/>
</dbReference>
<sequence>MTGQPAPSQHPRGASDPSAYPAYAQNLPPHASMQSYPRGYPPPQYAHHPRNPIPTGSYPYAGSQVMSHAGPSMQQQPYPGMEGAGADRSSSSRYECNYCGKGFTRPSSLKIHLNTHTGEKPFTCPYEGCGRSFSVQSNMRRHARVHTRGSEAQGGDLEEEGESAEEEYPSSESSPNSRRS</sequence>
<dbReference type="STRING" id="139420.A0A371DRH1"/>
<keyword evidence="7" id="KW-0238">DNA-binding</keyword>
<feature type="domain" description="C2H2-type" evidence="12">
    <location>
        <begin position="94"/>
        <end position="121"/>
    </location>
</feature>
<keyword evidence="9" id="KW-0539">Nucleus</keyword>
<evidence type="ECO:0000256" key="7">
    <source>
        <dbReference type="ARBA" id="ARBA00023125"/>
    </source>
</evidence>
<dbReference type="GO" id="GO:0005667">
    <property type="term" value="C:transcription regulator complex"/>
    <property type="evidence" value="ECO:0007669"/>
    <property type="project" value="TreeGrafter"/>
</dbReference>
<dbReference type="GO" id="GO:0000978">
    <property type="term" value="F:RNA polymerase II cis-regulatory region sequence-specific DNA binding"/>
    <property type="evidence" value="ECO:0007669"/>
    <property type="project" value="TreeGrafter"/>
</dbReference>
<evidence type="ECO:0000256" key="10">
    <source>
        <dbReference type="PROSITE-ProRule" id="PRU00042"/>
    </source>
</evidence>
<comment type="subcellular location">
    <subcellularLocation>
        <location evidence="1">Nucleus</location>
    </subcellularLocation>
</comment>
<evidence type="ECO:0000256" key="3">
    <source>
        <dbReference type="ARBA" id="ARBA00022737"/>
    </source>
</evidence>
<reference evidence="13 14" key="1">
    <citation type="journal article" date="2018" name="Biotechnol. Biofuels">
        <title>Integrative visual omics of the white-rot fungus Polyporus brumalis exposes the biotechnological potential of its oxidative enzymes for delignifying raw plant biomass.</title>
        <authorList>
            <person name="Miyauchi S."/>
            <person name="Rancon A."/>
            <person name="Drula E."/>
            <person name="Hage H."/>
            <person name="Chaduli D."/>
            <person name="Favel A."/>
            <person name="Grisel S."/>
            <person name="Henrissat B."/>
            <person name="Herpoel-Gimbert I."/>
            <person name="Ruiz-Duenas F.J."/>
            <person name="Chevret D."/>
            <person name="Hainaut M."/>
            <person name="Lin J."/>
            <person name="Wang M."/>
            <person name="Pangilinan J."/>
            <person name="Lipzen A."/>
            <person name="Lesage-Meessen L."/>
            <person name="Navarro D."/>
            <person name="Riley R."/>
            <person name="Grigoriev I.V."/>
            <person name="Zhou S."/>
            <person name="Raouche S."/>
            <person name="Rosso M.N."/>
        </authorList>
    </citation>
    <scope>NUCLEOTIDE SEQUENCE [LARGE SCALE GENOMIC DNA]</scope>
    <source>
        <strain evidence="13 14">BRFM 1820</strain>
    </source>
</reference>
<evidence type="ECO:0000256" key="8">
    <source>
        <dbReference type="ARBA" id="ARBA00023163"/>
    </source>
</evidence>
<dbReference type="InterPro" id="IPR013087">
    <property type="entry name" value="Znf_C2H2_type"/>
</dbReference>
<keyword evidence="8" id="KW-0804">Transcription</keyword>
<dbReference type="EMBL" id="KZ857383">
    <property type="protein sequence ID" value="RDX55146.1"/>
    <property type="molecule type" value="Genomic_DNA"/>
</dbReference>
<keyword evidence="2" id="KW-0479">Metal-binding</keyword>
<dbReference type="PANTHER" id="PTHR14003">
    <property type="entry name" value="TRANSCRIPTIONAL REPRESSOR PROTEIN YY"/>
    <property type="match status" value="1"/>
</dbReference>
<dbReference type="Gene3D" id="3.30.160.60">
    <property type="entry name" value="Classic Zinc Finger"/>
    <property type="match status" value="2"/>
</dbReference>
<dbReference type="GO" id="GO:0008270">
    <property type="term" value="F:zinc ion binding"/>
    <property type="evidence" value="ECO:0007669"/>
    <property type="project" value="UniProtKB-KW"/>
</dbReference>
<evidence type="ECO:0000256" key="5">
    <source>
        <dbReference type="ARBA" id="ARBA00022833"/>
    </source>
</evidence>
<dbReference type="GO" id="GO:0000981">
    <property type="term" value="F:DNA-binding transcription factor activity, RNA polymerase II-specific"/>
    <property type="evidence" value="ECO:0007669"/>
    <property type="project" value="TreeGrafter"/>
</dbReference>
<dbReference type="FunFam" id="3.30.160.60:FF:000060">
    <property type="entry name" value="zinc finger protein 436"/>
    <property type="match status" value="1"/>
</dbReference>
<dbReference type="SUPFAM" id="SSF57667">
    <property type="entry name" value="beta-beta-alpha zinc fingers"/>
    <property type="match status" value="1"/>
</dbReference>
<evidence type="ECO:0000256" key="1">
    <source>
        <dbReference type="ARBA" id="ARBA00004123"/>
    </source>
</evidence>
<dbReference type="SMART" id="SM00355">
    <property type="entry name" value="ZnF_C2H2"/>
    <property type="match status" value="2"/>
</dbReference>
<keyword evidence="5" id="KW-0862">Zinc</keyword>
<proteinExistence type="predicted"/>
<organism evidence="13 14">
    <name type="scientific">Lentinus brumalis</name>
    <dbReference type="NCBI Taxonomy" id="2498619"/>
    <lineage>
        <taxon>Eukaryota</taxon>
        <taxon>Fungi</taxon>
        <taxon>Dikarya</taxon>
        <taxon>Basidiomycota</taxon>
        <taxon>Agaricomycotina</taxon>
        <taxon>Agaricomycetes</taxon>
        <taxon>Polyporales</taxon>
        <taxon>Polyporaceae</taxon>
        <taxon>Lentinus</taxon>
    </lineage>
</organism>
<feature type="region of interest" description="Disordered" evidence="11">
    <location>
        <begin position="140"/>
        <end position="180"/>
    </location>
</feature>
<evidence type="ECO:0000313" key="14">
    <source>
        <dbReference type="Proteomes" id="UP000256964"/>
    </source>
</evidence>
<gene>
    <name evidence="13" type="ORF">OH76DRAFT_1340188</name>
</gene>
<evidence type="ECO:0000256" key="4">
    <source>
        <dbReference type="ARBA" id="ARBA00022771"/>
    </source>
</evidence>
<evidence type="ECO:0000256" key="2">
    <source>
        <dbReference type="ARBA" id="ARBA00022723"/>
    </source>
</evidence>
<feature type="domain" description="C2H2-type" evidence="12">
    <location>
        <begin position="122"/>
        <end position="151"/>
    </location>
</feature>
<evidence type="ECO:0000256" key="6">
    <source>
        <dbReference type="ARBA" id="ARBA00023015"/>
    </source>
</evidence>
<accession>A0A371DRH1</accession>
<keyword evidence="6" id="KW-0805">Transcription regulation</keyword>
<dbReference type="Proteomes" id="UP000256964">
    <property type="component" value="Unassembled WGS sequence"/>
</dbReference>
<dbReference type="OrthoDB" id="6077919at2759"/>
<dbReference type="InterPro" id="IPR036236">
    <property type="entry name" value="Znf_C2H2_sf"/>
</dbReference>
<dbReference type="GO" id="GO:0000785">
    <property type="term" value="C:chromatin"/>
    <property type="evidence" value="ECO:0007669"/>
    <property type="project" value="TreeGrafter"/>
</dbReference>
<dbReference type="FunFam" id="3.30.160.60:FF:000104">
    <property type="entry name" value="Transcriptional repressor protein YY1"/>
    <property type="match status" value="1"/>
</dbReference>
<keyword evidence="14" id="KW-1185">Reference proteome</keyword>
<dbReference type="Pfam" id="PF00096">
    <property type="entry name" value="zf-C2H2"/>
    <property type="match status" value="2"/>
</dbReference>
<keyword evidence="3" id="KW-0677">Repeat</keyword>
<feature type="compositionally biased region" description="Acidic residues" evidence="11">
    <location>
        <begin position="156"/>
        <end position="169"/>
    </location>
</feature>
<evidence type="ECO:0000256" key="11">
    <source>
        <dbReference type="SAM" id="MobiDB-lite"/>
    </source>
</evidence>